<dbReference type="Proteomes" id="UP000234641">
    <property type="component" value="Unassembled WGS sequence"/>
</dbReference>
<accession>A0A2H1ILL8</accession>
<sequence>MGTKVHGLHPWDELTRVSKLQGPRYAAFAFIGADAPDMLALEYGDVLVCNASEGAIRNGVTNPLALREFADRGVQLFSCASLHAKILAVRNSAAVGSANASRSSSLSLEAVVVSNDRAFISDARSLVRQAIEAGTEINDEYLTTAATWMPDDHYRPPEIVGVTTPPAREDVFLPEPGGRYWLAVEWQEEYSAEEDSVARSIRSSKEARPFKTRFELDTYLVGSDARAEAGDVFVLVNMNDEGQLVRVWEPAKVVASRQVPGKNSSTMYLLRYNRRHEENAVSDIDFALGEIQAQTGKDLRQWDHDEAVELSDAQGTELIAALWEERI</sequence>
<organism evidence="1 2">
    <name type="scientific">Brevibacterium linens ATCC 9172</name>
    <dbReference type="NCBI Taxonomy" id="1255617"/>
    <lineage>
        <taxon>Bacteria</taxon>
        <taxon>Bacillati</taxon>
        <taxon>Actinomycetota</taxon>
        <taxon>Actinomycetes</taxon>
        <taxon>Micrococcales</taxon>
        <taxon>Brevibacteriaceae</taxon>
        <taxon>Brevibacterium</taxon>
    </lineage>
</organism>
<name>A0A2H1ILL8_BRELN</name>
<proteinExistence type="predicted"/>
<evidence type="ECO:0000313" key="1">
    <source>
        <dbReference type="EMBL" id="SMX76109.1"/>
    </source>
</evidence>
<dbReference type="EMBL" id="FXYY01000005">
    <property type="protein sequence ID" value="SMX76109.1"/>
    <property type="molecule type" value="Genomic_DNA"/>
</dbReference>
<evidence type="ECO:0000313" key="2">
    <source>
        <dbReference type="Proteomes" id="UP000234641"/>
    </source>
</evidence>
<gene>
    <name evidence="1" type="ORF">BLIN9172_01214</name>
</gene>
<protein>
    <submittedName>
        <fullName evidence="1">Uncharacterized protein</fullName>
    </submittedName>
</protein>
<dbReference type="AlphaFoldDB" id="A0A2H1ILL8"/>
<reference evidence="1 2" key="1">
    <citation type="submission" date="2017-03" db="EMBL/GenBank/DDBJ databases">
        <authorList>
            <person name="Afonso C.L."/>
            <person name="Miller P.J."/>
            <person name="Scott M.A."/>
            <person name="Spackman E."/>
            <person name="Goraichik I."/>
            <person name="Dimitrov K.M."/>
            <person name="Suarez D.L."/>
            <person name="Swayne D.E."/>
        </authorList>
    </citation>
    <scope>NUCLEOTIDE SEQUENCE [LARGE SCALE GENOMIC DNA]</scope>
    <source>
        <strain evidence="1 2">ATCC 9172</strain>
    </source>
</reference>
<dbReference type="RefSeq" id="WP_101554256.1">
    <property type="nucleotide sequence ID" value="NZ_FXYY01000005.1"/>
</dbReference>